<dbReference type="AlphaFoldDB" id="A0A4Y2EZL0"/>
<dbReference type="EMBL" id="BGPR01000730">
    <property type="protein sequence ID" value="GBM33274.1"/>
    <property type="molecule type" value="Genomic_DNA"/>
</dbReference>
<dbReference type="OrthoDB" id="6432094at2759"/>
<evidence type="ECO:0000313" key="1">
    <source>
        <dbReference type="EMBL" id="GBM33274.1"/>
    </source>
</evidence>
<dbReference type="Proteomes" id="UP000499080">
    <property type="component" value="Unassembled WGS sequence"/>
</dbReference>
<accession>A0A4Y2EZL0</accession>
<protein>
    <submittedName>
        <fullName evidence="1">Uncharacterized protein</fullName>
    </submittedName>
</protein>
<name>A0A4Y2EZL0_ARAVE</name>
<comment type="caution">
    <text evidence="1">The sequence shown here is derived from an EMBL/GenBank/DDBJ whole genome shotgun (WGS) entry which is preliminary data.</text>
</comment>
<sequence>MRIVDAPWYVRRKVIHNDLKTDTVLDFMKIISKKLFEKLPQISNELLQLPPYDSAVPSSRKRPRTMLNCPFENFPTIKSHRDVSTVDENLDPKFPQNSRFDFN</sequence>
<organism evidence="1 2">
    <name type="scientific">Araneus ventricosus</name>
    <name type="common">Orbweaver spider</name>
    <name type="synonym">Epeira ventricosa</name>
    <dbReference type="NCBI Taxonomy" id="182803"/>
    <lineage>
        <taxon>Eukaryota</taxon>
        <taxon>Metazoa</taxon>
        <taxon>Ecdysozoa</taxon>
        <taxon>Arthropoda</taxon>
        <taxon>Chelicerata</taxon>
        <taxon>Arachnida</taxon>
        <taxon>Araneae</taxon>
        <taxon>Araneomorphae</taxon>
        <taxon>Entelegynae</taxon>
        <taxon>Araneoidea</taxon>
        <taxon>Araneidae</taxon>
        <taxon>Araneus</taxon>
    </lineage>
</organism>
<reference evidence="1 2" key="1">
    <citation type="journal article" date="2019" name="Sci. Rep.">
        <title>Orb-weaving spider Araneus ventricosus genome elucidates the spidroin gene catalogue.</title>
        <authorList>
            <person name="Kono N."/>
            <person name="Nakamura H."/>
            <person name="Ohtoshi R."/>
            <person name="Moran D.A.P."/>
            <person name="Shinohara A."/>
            <person name="Yoshida Y."/>
            <person name="Fujiwara M."/>
            <person name="Mori M."/>
            <person name="Tomita M."/>
            <person name="Arakawa K."/>
        </authorList>
    </citation>
    <scope>NUCLEOTIDE SEQUENCE [LARGE SCALE GENOMIC DNA]</scope>
</reference>
<evidence type="ECO:0000313" key="2">
    <source>
        <dbReference type="Proteomes" id="UP000499080"/>
    </source>
</evidence>
<proteinExistence type="predicted"/>
<keyword evidence="2" id="KW-1185">Reference proteome</keyword>
<gene>
    <name evidence="1" type="ORF">AVEN_101615_1</name>
</gene>